<evidence type="ECO:0000256" key="3">
    <source>
        <dbReference type="ARBA" id="ARBA00022448"/>
    </source>
</evidence>
<evidence type="ECO:0000256" key="1">
    <source>
        <dbReference type="ARBA" id="ARBA00004651"/>
    </source>
</evidence>
<reference evidence="11" key="2">
    <citation type="submission" date="2020-09" db="EMBL/GenBank/DDBJ databases">
        <authorList>
            <person name="Sun Q."/>
            <person name="Zhou Y."/>
        </authorList>
    </citation>
    <scope>NUCLEOTIDE SEQUENCE</scope>
    <source>
        <strain evidence="11">CGMCC 1.12181</strain>
    </source>
</reference>
<keyword evidence="7" id="KW-0625">Polysaccharide transport</keyword>
<comment type="caution">
    <text evidence="11">The sequence shown here is derived from an EMBL/GenBank/DDBJ whole genome shotgun (WGS) entry which is preliminary data.</text>
</comment>
<evidence type="ECO:0000313" key="11">
    <source>
        <dbReference type="EMBL" id="GGG02713.1"/>
    </source>
</evidence>
<keyword evidence="5 9" id="KW-0812">Transmembrane</keyword>
<feature type="transmembrane region" description="Helical" evidence="9">
    <location>
        <begin position="229"/>
        <end position="249"/>
    </location>
</feature>
<dbReference type="EMBL" id="BMEO01000018">
    <property type="protein sequence ID" value="GGG02713.1"/>
    <property type="molecule type" value="Genomic_DNA"/>
</dbReference>
<protein>
    <submittedName>
        <fullName evidence="11">Sugar ABC transporter permease</fullName>
    </submittedName>
</protein>
<dbReference type="RefSeq" id="WP_188366093.1">
    <property type="nucleotide sequence ID" value="NZ_BAABJF010000023.1"/>
</dbReference>
<comment type="similarity">
    <text evidence="2">Belongs to the ABC-2 integral membrane protein family.</text>
</comment>
<dbReference type="Pfam" id="PF01061">
    <property type="entry name" value="ABC2_membrane"/>
    <property type="match status" value="1"/>
</dbReference>
<evidence type="ECO:0000256" key="9">
    <source>
        <dbReference type="SAM" id="Phobius"/>
    </source>
</evidence>
<dbReference type="AlphaFoldDB" id="A0A917CXR4"/>
<dbReference type="PANTHER" id="PTHR30413:SF10">
    <property type="entry name" value="CAPSULE POLYSACCHARIDE EXPORT INNER-MEMBRANE PROTEIN CTRC"/>
    <property type="match status" value="1"/>
</dbReference>
<dbReference type="GO" id="GO:0140359">
    <property type="term" value="F:ABC-type transporter activity"/>
    <property type="evidence" value="ECO:0007669"/>
    <property type="project" value="InterPro"/>
</dbReference>
<feature type="transmembrane region" description="Helical" evidence="9">
    <location>
        <begin position="32"/>
        <end position="54"/>
    </location>
</feature>
<dbReference type="GO" id="GO:0015774">
    <property type="term" value="P:polysaccharide transport"/>
    <property type="evidence" value="ECO:0007669"/>
    <property type="project" value="UniProtKB-KW"/>
</dbReference>
<evidence type="ECO:0000256" key="6">
    <source>
        <dbReference type="ARBA" id="ARBA00022989"/>
    </source>
</evidence>
<feature type="transmembrane region" description="Helical" evidence="9">
    <location>
        <begin position="176"/>
        <end position="193"/>
    </location>
</feature>
<evidence type="ECO:0000256" key="4">
    <source>
        <dbReference type="ARBA" id="ARBA00022475"/>
    </source>
</evidence>
<gene>
    <name evidence="11" type="primary">rfbD</name>
    <name evidence="11" type="ORF">GCM10011365_24890</name>
</gene>
<evidence type="ECO:0000256" key="2">
    <source>
        <dbReference type="ARBA" id="ARBA00007783"/>
    </source>
</evidence>
<feature type="transmembrane region" description="Helical" evidence="9">
    <location>
        <begin position="111"/>
        <end position="136"/>
    </location>
</feature>
<keyword evidence="12" id="KW-1185">Reference proteome</keyword>
<dbReference type="PANTHER" id="PTHR30413">
    <property type="entry name" value="INNER MEMBRANE TRANSPORT PERMEASE"/>
    <property type="match status" value="1"/>
</dbReference>
<proteinExistence type="inferred from homology"/>
<keyword evidence="8 9" id="KW-0472">Membrane</keyword>
<dbReference type="Proteomes" id="UP000605253">
    <property type="component" value="Unassembled WGS sequence"/>
</dbReference>
<evidence type="ECO:0000256" key="8">
    <source>
        <dbReference type="ARBA" id="ARBA00023136"/>
    </source>
</evidence>
<feature type="transmembrane region" description="Helical" evidence="9">
    <location>
        <begin position="142"/>
        <end position="164"/>
    </location>
</feature>
<feature type="transmembrane region" description="Helical" evidence="9">
    <location>
        <begin position="66"/>
        <end position="90"/>
    </location>
</feature>
<keyword evidence="7" id="KW-0762">Sugar transport</keyword>
<dbReference type="GO" id="GO:0015920">
    <property type="term" value="P:lipopolysaccharide transport"/>
    <property type="evidence" value="ECO:0007669"/>
    <property type="project" value="TreeGrafter"/>
</dbReference>
<organism evidence="11 12">
    <name type="scientific">Marinicella pacifica</name>
    <dbReference type="NCBI Taxonomy" id="1171543"/>
    <lineage>
        <taxon>Bacteria</taxon>
        <taxon>Pseudomonadati</taxon>
        <taxon>Pseudomonadota</taxon>
        <taxon>Gammaproteobacteria</taxon>
        <taxon>Lysobacterales</taxon>
        <taxon>Marinicellaceae</taxon>
        <taxon>Marinicella</taxon>
    </lineage>
</organism>
<keyword evidence="6 9" id="KW-1133">Transmembrane helix</keyword>
<evidence type="ECO:0000256" key="7">
    <source>
        <dbReference type="ARBA" id="ARBA00023047"/>
    </source>
</evidence>
<evidence type="ECO:0000313" key="12">
    <source>
        <dbReference type="Proteomes" id="UP000605253"/>
    </source>
</evidence>
<feature type="domain" description="ABC-2 type transporter transmembrane" evidence="10">
    <location>
        <begin position="18"/>
        <end position="219"/>
    </location>
</feature>
<comment type="subcellular location">
    <subcellularLocation>
        <location evidence="1">Cell membrane</location>
        <topology evidence="1">Multi-pass membrane protein</topology>
    </subcellularLocation>
</comment>
<evidence type="ECO:0000256" key="5">
    <source>
        <dbReference type="ARBA" id="ARBA00022692"/>
    </source>
</evidence>
<keyword evidence="4" id="KW-1003">Cell membrane</keyword>
<dbReference type="GO" id="GO:0005886">
    <property type="term" value="C:plasma membrane"/>
    <property type="evidence" value="ECO:0007669"/>
    <property type="project" value="UniProtKB-SubCell"/>
</dbReference>
<evidence type="ECO:0000259" key="10">
    <source>
        <dbReference type="Pfam" id="PF01061"/>
    </source>
</evidence>
<reference evidence="11" key="1">
    <citation type="journal article" date="2014" name="Int. J. Syst. Evol. Microbiol.">
        <title>Complete genome sequence of Corynebacterium casei LMG S-19264T (=DSM 44701T), isolated from a smear-ripened cheese.</title>
        <authorList>
            <consortium name="US DOE Joint Genome Institute (JGI-PGF)"/>
            <person name="Walter F."/>
            <person name="Albersmeier A."/>
            <person name="Kalinowski J."/>
            <person name="Ruckert C."/>
        </authorList>
    </citation>
    <scope>NUCLEOTIDE SEQUENCE</scope>
    <source>
        <strain evidence="11">CGMCC 1.12181</strain>
    </source>
</reference>
<sequence>MNFFQDIKKGYERKRLWKRLAVLELKSRYQGAVIGSFWIVLTLILKVFMLSLVYTMVLDKDFKNYVMFLAIGILTWNFISAVIVSSGMVFKKATNFMLEMRLPQSTFVFQNLYREVISLIMYQLFAIPLVIFLKGWSFVSVVWLWALLGYVLIVLNAFFVNFWLGWLATRFRDIQPMLISVIMVIFLVTPILWPPPPEYANSLYFQLNPIYHLLELIRAPILHNQVPVMSLQVGVGLLAFNFLICVIFYPKVENKLVYWL</sequence>
<keyword evidence="3" id="KW-0813">Transport</keyword>
<name>A0A917CXR4_9GAMM</name>
<dbReference type="InterPro" id="IPR013525">
    <property type="entry name" value="ABC2_TM"/>
</dbReference>
<accession>A0A917CXR4</accession>